<evidence type="ECO:0000256" key="8">
    <source>
        <dbReference type="ARBA" id="ARBA00023134"/>
    </source>
</evidence>
<feature type="region of interest" description="Disordered" evidence="11">
    <location>
        <begin position="82"/>
        <end position="134"/>
    </location>
</feature>
<comment type="similarity">
    <text evidence="2">Belongs to the GTP cyclohydrolase I family.</text>
</comment>
<comment type="caution">
    <text evidence="13">The sequence shown here is derived from an EMBL/GenBank/DDBJ whole genome shotgun (WGS) entry which is preliminary data.</text>
</comment>
<gene>
    <name evidence="13" type="ORF">PPACK8108_LOCUS22668</name>
</gene>
<feature type="compositionally biased region" description="Polar residues" evidence="11">
    <location>
        <begin position="169"/>
        <end position="186"/>
    </location>
</feature>
<evidence type="ECO:0000313" key="13">
    <source>
        <dbReference type="EMBL" id="CAH7687823.1"/>
    </source>
</evidence>
<evidence type="ECO:0000256" key="9">
    <source>
        <dbReference type="ARBA" id="ARBA00030854"/>
    </source>
</evidence>
<dbReference type="InterPro" id="IPR020602">
    <property type="entry name" value="GTP_CycHdrlase_I_dom"/>
</dbReference>
<dbReference type="InterPro" id="IPR043133">
    <property type="entry name" value="GTP-CH-I_C/QueF"/>
</dbReference>
<keyword evidence="14" id="KW-1185">Reference proteome</keyword>
<name>A0AAV0BQE5_PHAPC</name>
<dbReference type="InterPro" id="IPR001474">
    <property type="entry name" value="GTP_CycHdrlase_I"/>
</dbReference>
<feature type="compositionally biased region" description="Low complexity" evidence="11">
    <location>
        <begin position="1"/>
        <end position="24"/>
    </location>
</feature>
<dbReference type="SUPFAM" id="SSF55620">
    <property type="entry name" value="Tetrahydrobiopterin biosynthesis enzymes-like"/>
    <property type="match status" value="1"/>
</dbReference>
<dbReference type="InterPro" id="IPR018234">
    <property type="entry name" value="GTP_CycHdrlase_I_CS"/>
</dbReference>
<dbReference type="NCBIfam" id="NF006826">
    <property type="entry name" value="PRK09347.1-3"/>
    <property type="match status" value="1"/>
</dbReference>
<keyword evidence="6" id="KW-0378">Hydrolase</keyword>
<evidence type="ECO:0000256" key="1">
    <source>
        <dbReference type="ARBA" id="ARBA00005080"/>
    </source>
</evidence>
<dbReference type="PROSITE" id="PS00860">
    <property type="entry name" value="GTP_CYCLOHYDROL_1_2"/>
    <property type="match status" value="1"/>
</dbReference>
<evidence type="ECO:0000256" key="7">
    <source>
        <dbReference type="ARBA" id="ARBA00022909"/>
    </source>
</evidence>
<accession>A0AAV0BQE5</accession>
<dbReference type="GO" id="GO:0046656">
    <property type="term" value="P:folic acid biosynthetic process"/>
    <property type="evidence" value="ECO:0007669"/>
    <property type="project" value="UniProtKB-KW"/>
</dbReference>
<protein>
    <recommendedName>
        <fullName evidence="4">GTP cyclohydrolase 1</fullName>
        <ecNumber evidence="3">3.5.4.16</ecNumber>
    </recommendedName>
    <alternativeName>
        <fullName evidence="9">GTP cyclohydrolase I</fullName>
    </alternativeName>
</protein>
<dbReference type="Pfam" id="PF01227">
    <property type="entry name" value="GTP_cyclohydroI"/>
    <property type="match status" value="1"/>
</dbReference>
<evidence type="ECO:0000313" key="14">
    <source>
        <dbReference type="Proteomes" id="UP001153365"/>
    </source>
</evidence>
<comment type="function">
    <text evidence="10">GTP cyclohydrolase 1 is the first enzyme in the biosynthetic pathway leading to folic acid.</text>
</comment>
<keyword evidence="7" id="KW-0289">Folate biosynthesis</keyword>
<dbReference type="Gene3D" id="1.10.286.10">
    <property type="match status" value="1"/>
</dbReference>
<dbReference type="Proteomes" id="UP001153365">
    <property type="component" value="Unassembled WGS sequence"/>
</dbReference>
<dbReference type="GO" id="GO:0005737">
    <property type="term" value="C:cytoplasm"/>
    <property type="evidence" value="ECO:0007669"/>
    <property type="project" value="TreeGrafter"/>
</dbReference>
<feature type="domain" description="GTP cyclohydrolase I" evidence="12">
    <location>
        <begin position="245"/>
        <end position="422"/>
    </location>
</feature>
<dbReference type="GO" id="GO:0003934">
    <property type="term" value="F:GTP cyclohydrolase I activity"/>
    <property type="evidence" value="ECO:0007669"/>
    <property type="project" value="UniProtKB-EC"/>
</dbReference>
<dbReference type="GO" id="GO:0046654">
    <property type="term" value="P:tetrahydrofolate biosynthetic process"/>
    <property type="evidence" value="ECO:0007669"/>
    <property type="project" value="InterPro"/>
</dbReference>
<dbReference type="NCBIfam" id="TIGR00063">
    <property type="entry name" value="folE"/>
    <property type="match status" value="1"/>
</dbReference>
<dbReference type="EMBL" id="CALTRL010005912">
    <property type="protein sequence ID" value="CAH7687823.1"/>
    <property type="molecule type" value="Genomic_DNA"/>
</dbReference>
<dbReference type="AlphaFoldDB" id="A0AAV0BQE5"/>
<dbReference type="PROSITE" id="PS00859">
    <property type="entry name" value="GTP_CYCLOHYDROL_1_1"/>
    <property type="match status" value="1"/>
</dbReference>
<evidence type="ECO:0000256" key="5">
    <source>
        <dbReference type="ARBA" id="ARBA00022741"/>
    </source>
</evidence>
<evidence type="ECO:0000256" key="10">
    <source>
        <dbReference type="ARBA" id="ARBA00055676"/>
    </source>
</evidence>
<sequence length="424" mass="47125">MSSSSSEETMIASTSTTPLASSSSFPEIQRPTFNYKIPTEVEPRPKNRSNSQTISIEQLSNLVDQMEGLNYSKKTMITSEEEMDPLKLTESNGYRRSNLTFPLDGSSSSSSSSSSIASSSNNNNNNNNSFSDSVGHPPTYSLPFLTEHGLCWPGKGTLARLAENRELSSRTPSQTSSQNHKPQLVSNRNLQFETLPLSSSSFLRNGDKNSNDEDQQLNNSLTIGTKNITQLNDDRDPQLNRFDRISAAVREILECIGEDPDRAGLIKTPERYAKALLWMTKGYEEILPDIIGSAIFDEDHDEMVIVKDIEVFSLCEHHLVPFTGKVSIGYVPNKQVLGLSKLARIAETLSRRLQVQERLTKQIAVTVQEAIKPRGVAVVMECTHMCMTMRGVQKPGSMTVTSSMLGCFRSKDKTRAEFLNLVRK</sequence>
<dbReference type="InterPro" id="IPR043134">
    <property type="entry name" value="GTP-CH-I_N"/>
</dbReference>
<feature type="compositionally biased region" description="Low complexity" evidence="11">
    <location>
        <begin position="106"/>
        <end position="133"/>
    </location>
</feature>
<organism evidence="13 14">
    <name type="scientific">Phakopsora pachyrhizi</name>
    <name type="common">Asian soybean rust disease fungus</name>
    <dbReference type="NCBI Taxonomy" id="170000"/>
    <lineage>
        <taxon>Eukaryota</taxon>
        <taxon>Fungi</taxon>
        <taxon>Dikarya</taxon>
        <taxon>Basidiomycota</taxon>
        <taxon>Pucciniomycotina</taxon>
        <taxon>Pucciniomycetes</taxon>
        <taxon>Pucciniales</taxon>
        <taxon>Phakopsoraceae</taxon>
        <taxon>Phakopsora</taxon>
    </lineage>
</organism>
<evidence type="ECO:0000256" key="6">
    <source>
        <dbReference type="ARBA" id="ARBA00022801"/>
    </source>
</evidence>
<dbReference type="HAMAP" id="MF_00223">
    <property type="entry name" value="FolE"/>
    <property type="match status" value="1"/>
</dbReference>
<dbReference type="GO" id="GO:0005525">
    <property type="term" value="F:GTP binding"/>
    <property type="evidence" value="ECO:0007669"/>
    <property type="project" value="UniProtKB-KW"/>
</dbReference>
<evidence type="ECO:0000256" key="11">
    <source>
        <dbReference type="SAM" id="MobiDB-lite"/>
    </source>
</evidence>
<dbReference type="NCBIfam" id="NF006825">
    <property type="entry name" value="PRK09347.1-2"/>
    <property type="match status" value="1"/>
</dbReference>
<feature type="region of interest" description="Disordered" evidence="11">
    <location>
        <begin position="1"/>
        <end position="53"/>
    </location>
</feature>
<reference evidence="13" key="1">
    <citation type="submission" date="2022-06" db="EMBL/GenBank/DDBJ databases">
        <authorList>
            <consortium name="SYNGENTA / RWTH Aachen University"/>
        </authorList>
    </citation>
    <scope>NUCLEOTIDE SEQUENCE</scope>
</reference>
<dbReference type="FunFam" id="1.10.286.10:FF:000003">
    <property type="entry name" value="GTP cyclohydrolase 1"/>
    <property type="match status" value="1"/>
</dbReference>
<feature type="region of interest" description="Disordered" evidence="11">
    <location>
        <begin position="165"/>
        <end position="186"/>
    </location>
</feature>
<evidence type="ECO:0000256" key="2">
    <source>
        <dbReference type="ARBA" id="ARBA00008085"/>
    </source>
</evidence>
<dbReference type="GO" id="GO:0006729">
    <property type="term" value="P:tetrahydrobiopterin biosynthetic process"/>
    <property type="evidence" value="ECO:0007669"/>
    <property type="project" value="TreeGrafter"/>
</dbReference>
<dbReference type="GO" id="GO:0008270">
    <property type="term" value="F:zinc ion binding"/>
    <property type="evidence" value="ECO:0007669"/>
    <property type="project" value="TreeGrafter"/>
</dbReference>
<dbReference type="PANTHER" id="PTHR11109:SF7">
    <property type="entry name" value="GTP CYCLOHYDROLASE 1"/>
    <property type="match status" value="1"/>
</dbReference>
<feature type="compositionally biased region" description="Polar residues" evidence="11">
    <location>
        <begin position="89"/>
        <end position="100"/>
    </location>
</feature>
<evidence type="ECO:0000256" key="3">
    <source>
        <dbReference type="ARBA" id="ARBA00012715"/>
    </source>
</evidence>
<proteinExistence type="inferred from homology"/>
<keyword evidence="8" id="KW-0342">GTP-binding</keyword>
<comment type="pathway">
    <text evidence="1">Cofactor biosynthesis; 7,8-dihydroneopterin triphosphate biosynthesis; 7,8-dihydroneopterin triphosphate from GTP: step 1/1.</text>
</comment>
<evidence type="ECO:0000256" key="4">
    <source>
        <dbReference type="ARBA" id="ARBA00017272"/>
    </source>
</evidence>
<evidence type="ECO:0000259" key="12">
    <source>
        <dbReference type="Pfam" id="PF01227"/>
    </source>
</evidence>
<dbReference type="PANTHER" id="PTHR11109">
    <property type="entry name" value="GTP CYCLOHYDROLASE I"/>
    <property type="match status" value="1"/>
</dbReference>
<dbReference type="Gene3D" id="3.30.1130.10">
    <property type="match status" value="1"/>
</dbReference>
<dbReference type="EC" id="3.5.4.16" evidence="3"/>
<dbReference type="FunFam" id="3.30.1130.10:FF:000012">
    <property type="entry name" value="GTP cyclohydrolase 1"/>
    <property type="match status" value="1"/>
</dbReference>
<keyword evidence="5" id="KW-0547">Nucleotide-binding</keyword>
<dbReference type="CDD" id="cd00642">
    <property type="entry name" value="GTP_cyclohydro1"/>
    <property type="match status" value="1"/>
</dbReference>